<dbReference type="Pfam" id="PF07992">
    <property type="entry name" value="Pyr_redox_2"/>
    <property type="match status" value="1"/>
</dbReference>
<keyword evidence="2" id="KW-0285">Flavoprotein</keyword>
<dbReference type="PRINTS" id="PR00368">
    <property type="entry name" value="FADPNR"/>
</dbReference>
<dbReference type="Proteomes" id="UP000650833">
    <property type="component" value="Unassembled WGS sequence"/>
</dbReference>
<organism evidence="6 7">
    <name type="scientific">Mucor plumbeus</name>
    <dbReference type="NCBI Taxonomy" id="97098"/>
    <lineage>
        <taxon>Eukaryota</taxon>
        <taxon>Fungi</taxon>
        <taxon>Fungi incertae sedis</taxon>
        <taxon>Mucoromycota</taxon>
        <taxon>Mucoromycotina</taxon>
        <taxon>Mucoromycetes</taxon>
        <taxon>Mucorales</taxon>
        <taxon>Mucorineae</taxon>
        <taxon>Mucoraceae</taxon>
        <taxon>Mucor</taxon>
    </lineage>
</organism>
<dbReference type="GO" id="GO:0050660">
    <property type="term" value="F:flavin adenine dinucleotide binding"/>
    <property type="evidence" value="ECO:0007669"/>
    <property type="project" value="TreeGrafter"/>
</dbReference>
<protein>
    <recommendedName>
        <fullName evidence="5">RGS domain-containing protein</fullName>
    </recommendedName>
</protein>
<evidence type="ECO:0000256" key="3">
    <source>
        <dbReference type="ARBA" id="ARBA00022827"/>
    </source>
</evidence>
<dbReference type="SUPFAM" id="SSF48097">
    <property type="entry name" value="Regulator of G-protein signaling, RGS"/>
    <property type="match status" value="1"/>
</dbReference>
<dbReference type="InterPro" id="IPR023753">
    <property type="entry name" value="FAD/NAD-binding_dom"/>
</dbReference>
<evidence type="ECO:0000313" key="6">
    <source>
        <dbReference type="EMBL" id="KAG2193358.1"/>
    </source>
</evidence>
<evidence type="ECO:0000256" key="1">
    <source>
        <dbReference type="ARBA" id="ARBA00006442"/>
    </source>
</evidence>
<dbReference type="PROSITE" id="PS50132">
    <property type="entry name" value="RGS"/>
    <property type="match status" value="1"/>
</dbReference>
<dbReference type="InterPro" id="IPR016137">
    <property type="entry name" value="RGS"/>
</dbReference>
<dbReference type="Gene3D" id="3.50.50.100">
    <property type="match status" value="1"/>
</dbReference>
<keyword evidence="3" id="KW-0274">FAD</keyword>
<accession>A0A8H7UVA3</accession>
<comment type="similarity">
    <text evidence="1">Belongs to the FAD-dependent oxidoreductase family.</text>
</comment>
<dbReference type="OrthoDB" id="202203at2759"/>
<keyword evidence="7" id="KW-1185">Reference proteome</keyword>
<name>A0A8H7UVA3_9FUNG</name>
<comment type="caution">
    <text evidence="6">The sequence shown here is derived from an EMBL/GenBank/DDBJ whole genome shotgun (WGS) entry which is preliminary data.</text>
</comment>
<dbReference type="Pfam" id="PF00615">
    <property type="entry name" value="RGS"/>
    <property type="match status" value="1"/>
</dbReference>
<sequence>MNSEKNDCSEKSLKSLLAGRPEFDLNEILQDPILLGSFESYLTKSWAQENLLFIEAMNQLRHDAVETSKDVEEIFKRIYSTFIAFNAPLELNVKTQELVKERILTIHWAIFTQDQALDILKETEKEVLEMLMIKLHEFFLSPLAAVSTKQSQLYSKPASLGQKRVVIIGGGFTGFTVASILDPMPLFYVTLIDAKDSFEYTPHIVTKVVNPEKASSLRFSHNSYVKNGKIIIGWADDICEDAKCVIVNGEKIYFDYLVIATGSSYAGQLKSSDSSSLYRTAGLNTIAAEIRNAKQILIIGAGLVGCELAAAIAEKTFDSPTPKKRVVMVEAQDKIICRCDEKQRKKAEKYLKGLGVEIILNEKIKAHNSQGEYNYAGSFGRIYSSKDYTIFMATGVKVNTILLEKSTNEPSLEVCLDKNDLIKVKPTLQLEHWKYNHIFAGGDATNVAEEKTAYAATLSGVCIARNICRIEKGKCPIAQGTKGLLSPPVKTLHGIKSNGGIGKRKFIPMKFNCYHNTKPKLQPEKLSFIEKKLSFLNPTWQMLKYFNEKQYFKIIQQASTHSNIIGQVPKVLSLPKEVNNNSCIPLSNSSCSSLSFDQSNTKSSSESSLLNESNNHINKLIKHGMAY</sequence>
<dbReference type="PANTHER" id="PTHR43735">
    <property type="entry name" value="APOPTOSIS-INDUCING FACTOR 1"/>
    <property type="match status" value="1"/>
</dbReference>
<evidence type="ECO:0000256" key="4">
    <source>
        <dbReference type="ARBA" id="ARBA00023002"/>
    </source>
</evidence>
<dbReference type="PANTHER" id="PTHR43735:SF3">
    <property type="entry name" value="FERROPTOSIS SUPPRESSOR PROTEIN 1"/>
    <property type="match status" value="1"/>
</dbReference>
<dbReference type="GO" id="GO:0005737">
    <property type="term" value="C:cytoplasm"/>
    <property type="evidence" value="ECO:0007669"/>
    <property type="project" value="TreeGrafter"/>
</dbReference>
<dbReference type="AlphaFoldDB" id="A0A8H7UVA3"/>
<dbReference type="GO" id="GO:0004174">
    <property type="term" value="F:electron-transferring-flavoprotein dehydrogenase activity"/>
    <property type="evidence" value="ECO:0007669"/>
    <property type="project" value="TreeGrafter"/>
</dbReference>
<proteinExistence type="inferred from homology"/>
<dbReference type="SUPFAM" id="SSF51905">
    <property type="entry name" value="FAD/NAD(P)-binding domain"/>
    <property type="match status" value="2"/>
</dbReference>
<dbReference type="PRINTS" id="PR00469">
    <property type="entry name" value="PNDRDTASEII"/>
</dbReference>
<reference evidence="6" key="1">
    <citation type="submission" date="2020-12" db="EMBL/GenBank/DDBJ databases">
        <title>Metabolic potential, ecology and presence of endohyphal bacteria is reflected in genomic diversity of Mucoromycotina.</title>
        <authorList>
            <person name="Muszewska A."/>
            <person name="Okrasinska A."/>
            <person name="Steczkiewicz K."/>
            <person name="Drgas O."/>
            <person name="Orlowska M."/>
            <person name="Perlinska-Lenart U."/>
            <person name="Aleksandrzak-Piekarczyk T."/>
            <person name="Szatraj K."/>
            <person name="Zielenkiewicz U."/>
            <person name="Pilsyk S."/>
            <person name="Malc E."/>
            <person name="Mieczkowski P."/>
            <person name="Kruszewska J.S."/>
            <person name="Biernat P."/>
            <person name="Pawlowska J."/>
        </authorList>
    </citation>
    <scope>NUCLEOTIDE SEQUENCE</scope>
    <source>
        <strain evidence="6">CBS 226.32</strain>
    </source>
</reference>
<dbReference type="Gene3D" id="1.10.167.10">
    <property type="entry name" value="Regulator of G-protein Signalling 4, domain 2"/>
    <property type="match status" value="1"/>
</dbReference>
<evidence type="ECO:0000256" key="2">
    <source>
        <dbReference type="ARBA" id="ARBA00022630"/>
    </source>
</evidence>
<dbReference type="InterPro" id="IPR044926">
    <property type="entry name" value="RGS_subdomain_2"/>
</dbReference>
<dbReference type="SMART" id="SM00315">
    <property type="entry name" value="RGS"/>
    <property type="match status" value="1"/>
</dbReference>
<gene>
    <name evidence="6" type="ORF">INT46_006458</name>
</gene>
<feature type="domain" description="RGS" evidence="5">
    <location>
        <begin position="24"/>
        <end position="140"/>
    </location>
</feature>
<dbReference type="InterPro" id="IPR036305">
    <property type="entry name" value="RGS_sf"/>
</dbReference>
<dbReference type="InterPro" id="IPR036188">
    <property type="entry name" value="FAD/NAD-bd_sf"/>
</dbReference>
<evidence type="ECO:0000313" key="7">
    <source>
        <dbReference type="Proteomes" id="UP000650833"/>
    </source>
</evidence>
<dbReference type="EMBL" id="JAEPRC010000655">
    <property type="protein sequence ID" value="KAG2193358.1"/>
    <property type="molecule type" value="Genomic_DNA"/>
</dbReference>
<keyword evidence="4" id="KW-0560">Oxidoreductase</keyword>
<evidence type="ECO:0000259" key="5">
    <source>
        <dbReference type="PROSITE" id="PS50132"/>
    </source>
</evidence>